<keyword evidence="2 5" id="KW-0812">Transmembrane</keyword>
<dbReference type="GO" id="GO:0016020">
    <property type="term" value="C:membrane"/>
    <property type="evidence" value="ECO:0007669"/>
    <property type="project" value="UniProtKB-SubCell"/>
</dbReference>
<evidence type="ECO:0000313" key="7">
    <source>
        <dbReference type="WBParaSite" id="EEL_0000906801-mRNA-1"/>
    </source>
</evidence>
<feature type="transmembrane region" description="Helical" evidence="5">
    <location>
        <begin position="44"/>
        <end position="69"/>
    </location>
</feature>
<dbReference type="Proteomes" id="UP000050640">
    <property type="component" value="Unplaced"/>
</dbReference>
<dbReference type="AlphaFoldDB" id="A0A0R3S2V6"/>
<comment type="subcellular location">
    <subcellularLocation>
        <location evidence="1">Membrane</location>
        <topology evidence="1">Multi-pass membrane protein</topology>
    </subcellularLocation>
</comment>
<dbReference type="WBParaSite" id="EEL_0000906801-mRNA-1">
    <property type="protein sequence ID" value="EEL_0000906801-mRNA-1"/>
    <property type="gene ID" value="EEL_0000906801"/>
</dbReference>
<keyword evidence="3 5" id="KW-1133">Transmembrane helix</keyword>
<evidence type="ECO:0000256" key="2">
    <source>
        <dbReference type="ARBA" id="ARBA00022692"/>
    </source>
</evidence>
<evidence type="ECO:0000256" key="4">
    <source>
        <dbReference type="ARBA" id="ARBA00023136"/>
    </source>
</evidence>
<feature type="transmembrane region" description="Helical" evidence="5">
    <location>
        <begin position="323"/>
        <end position="340"/>
    </location>
</feature>
<dbReference type="PANTHER" id="PTHR46561">
    <property type="entry name" value="SERPENTINE RECEPTOR, CLASS AB (CLASS A-LIKE)-RELATED"/>
    <property type="match status" value="1"/>
</dbReference>
<evidence type="ECO:0000256" key="3">
    <source>
        <dbReference type="ARBA" id="ARBA00022989"/>
    </source>
</evidence>
<reference evidence="7" key="1">
    <citation type="submission" date="2016-04" db="UniProtKB">
        <authorList>
            <consortium name="WormBaseParasite"/>
        </authorList>
    </citation>
    <scope>IDENTIFICATION</scope>
</reference>
<dbReference type="PANTHER" id="PTHR46561:SF11">
    <property type="entry name" value="SERPENTINE RECEPTOR CLASS ALPHA_BETA-14"/>
    <property type="match status" value="1"/>
</dbReference>
<name>A0A0R3S2V6_9BILA</name>
<dbReference type="InterPro" id="IPR019408">
    <property type="entry name" value="7TM_GPCR_serpentine_rcpt_Srab"/>
</dbReference>
<organism evidence="6 7">
    <name type="scientific">Elaeophora elaphi</name>
    <dbReference type="NCBI Taxonomy" id="1147741"/>
    <lineage>
        <taxon>Eukaryota</taxon>
        <taxon>Metazoa</taxon>
        <taxon>Ecdysozoa</taxon>
        <taxon>Nematoda</taxon>
        <taxon>Chromadorea</taxon>
        <taxon>Rhabditida</taxon>
        <taxon>Spirurina</taxon>
        <taxon>Spiruromorpha</taxon>
        <taxon>Filarioidea</taxon>
        <taxon>Onchocercidae</taxon>
        <taxon>Elaeophora</taxon>
    </lineage>
</organism>
<protein>
    <submittedName>
        <fullName evidence="7">Serpentine Receptor, class E (Epsilon)</fullName>
    </submittedName>
</protein>
<sequence length="364" mass="41761">MFTPKSTTILTVSLVQTEKCFRNTDQFIMSMDLCKEVGELAHSVLFKIILVTIIIISIVAIALEIWVMFKTTIHILVHQNTRILIITHQLWLIFHCIGRVFAHTYVLAIYQKTHIDACEYMTFSWECFMMRTPVTLTSFLCAASTSTIVAERAIATYFSSKYEKFGICIAVILIMVQLLIGTGTFLFVAGDYNKLLVSLEKTVYCSTANKQNASEIVMVLGFYVIIECISALTFPVLLLINKAIFIPYSYFLRSYRNKIHVNLSHRYQITENINSLQTLSPMVAFHSLFLAFYLGALFLYFAVDFKFSHKQFAIYLEGFHQTPIYALTLPIALVWTEKYVRKTTQGNRQKAVELKGHEAANHYF</sequence>
<dbReference type="Pfam" id="PF10292">
    <property type="entry name" value="7TM_GPCR_Srab"/>
    <property type="match status" value="1"/>
</dbReference>
<dbReference type="STRING" id="1147741.A0A0R3S2V6"/>
<dbReference type="InterPro" id="IPR053286">
    <property type="entry name" value="Nematode_rcpt-like_srab"/>
</dbReference>
<evidence type="ECO:0000313" key="6">
    <source>
        <dbReference type="Proteomes" id="UP000050640"/>
    </source>
</evidence>
<feature type="transmembrane region" description="Helical" evidence="5">
    <location>
        <begin position="90"/>
        <end position="110"/>
    </location>
</feature>
<feature type="transmembrane region" description="Helical" evidence="5">
    <location>
        <begin position="165"/>
        <end position="189"/>
    </location>
</feature>
<keyword evidence="6" id="KW-1185">Reference proteome</keyword>
<accession>A0A0R3S2V6</accession>
<keyword evidence="4 5" id="KW-0472">Membrane</keyword>
<feature type="transmembrane region" description="Helical" evidence="5">
    <location>
        <begin position="283"/>
        <end position="303"/>
    </location>
</feature>
<feature type="transmembrane region" description="Helical" evidence="5">
    <location>
        <begin position="216"/>
        <end position="240"/>
    </location>
</feature>
<evidence type="ECO:0000256" key="5">
    <source>
        <dbReference type="SAM" id="Phobius"/>
    </source>
</evidence>
<proteinExistence type="predicted"/>
<evidence type="ECO:0000256" key="1">
    <source>
        <dbReference type="ARBA" id="ARBA00004141"/>
    </source>
</evidence>